<evidence type="ECO:0000256" key="3">
    <source>
        <dbReference type="ARBA" id="ARBA00023315"/>
    </source>
</evidence>
<proteinExistence type="predicted"/>
<gene>
    <name evidence="6" type="ORF">SAMN05216551_104160</name>
</gene>
<dbReference type="OrthoDB" id="9812274at2"/>
<keyword evidence="7" id="KW-1185">Reference proteome</keyword>
<comment type="pathway">
    <text evidence="1">Lipid metabolism.</text>
</comment>
<dbReference type="CDD" id="cd07989">
    <property type="entry name" value="LPLAT_AGPAT-like"/>
    <property type="match status" value="1"/>
</dbReference>
<dbReference type="SMART" id="SM00563">
    <property type="entry name" value="PlsC"/>
    <property type="match status" value="1"/>
</dbReference>
<dbReference type="InterPro" id="IPR002123">
    <property type="entry name" value="Plipid/glycerol_acylTrfase"/>
</dbReference>
<dbReference type="SUPFAM" id="SSF69593">
    <property type="entry name" value="Glycerol-3-phosphate (1)-acyltransferase"/>
    <property type="match status" value="1"/>
</dbReference>
<dbReference type="STRING" id="1770053.SAMN05216551_104160"/>
<dbReference type="EMBL" id="FNLO01000004">
    <property type="protein sequence ID" value="SDV48100.1"/>
    <property type="molecule type" value="Genomic_DNA"/>
</dbReference>
<dbReference type="Proteomes" id="UP000243719">
    <property type="component" value="Unassembled WGS sequence"/>
</dbReference>
<evidence type="ECO:0000256" key="4">
    <source>
        <dbReference type="SAM" id="MobiDB-lite"/>
    </source>
</evidence>
<organism evidence="6 7">
    <name type="scientific">Chitinasiproducens palmae</name>
    <dbReference type="NCBI Taxonomy" id="1770053"/>
    <lineage>
        <taxon>Bacteria</taxon>
        <taxon>Pseudomonadati</taxon>
        <taxon>Pseudomonadota</taxon>
        <taxon>Betaproteobacteria</taxon>
        <taxon>Burkholderiales</taxon>
        <taxon>Burkholderiaceae</taxon>
        <taxon>Chitinasiproducens</taxon>
    </lineage>
</organism>
<dbReference type="Pfam" id="PF01553">
    <property type="entry name" value="Acyltransferase"/>
    <property type="match status" value="1"/>
</dbReference>
<evidence type="ECO:0000259" key="5">
    <source>
        <dbReference type="SMART" id="SM00563"/>
    </source>
</evidence>
<accession>A0A1H2PN77</accession>
<keyword evidence="2 6" id="KW-0808">Transferase</keyword>
<reference evidence="7" key="1">
    <citation type="submission" date="2016-09" db="EMBL/GenBank/DDBJ databases">
        <authorList>
            <person name="Varghese N."/>
            <person name="Submissions S."/>
        </authorList>
    </citation>
    <scope>NUCLEOTIDE SEQUENCE [LARGE SCALE GENOMIC DNA]</scope>
    <source>
        <strain evidence="7">JS23</strain>
    </source>
</reference>
<protein>
    <submittedName>
        <fullName evidence="6">1-acyl-sn-glycerol-3-phosphate acyltransferase</fullName>
    </submittedName>
</protein>
<evidence type="ECO:0000256" key="1">
    <source>
        <dbReference type="ARBA" id="ARBA00005189"/>
    </source>
</evidence>
<feature type="domain" description="Phospholipid/glycerol acyltransferase" evidence="5">
    <location>
        <begin position="72"/>
        <end position="187"/>
    </location>
</feature>
<feature type="region of interest" description="Disordered" evidence="4">
    <location>
        <begin position="246"/>
        <end position="275"/>
    </location>
</feature>
<dbReference type="GO" id="GO:0003841">
    <property type="term" value="F:1-acylglycerol-3-phosphate O-acyltransferase activity"/>
    <property type="evidence" value="ECO:0007669"/>
    <property type="project" value="TreeGrafter"/>
</dbReference>
<name>A0A1H2PN77_9BURK</name>
<dbReference type="RefSeq" id="WP_091907006.1">
    <property type="nucleotide sequence ID" value="NZ_FNLO01000004.1"/>
</dbReference>
<dbReference type="GO" id="GO:0006654">
    <property type="term" value="P:phosphatidic acid biosynthetic process"/>
    <property type="evidence" value="ECO:0007669"/>
    <property type="project" value="TreeGrafter"/>
</dbReference>
<dbReference type="PANTHER" id="PTHR10434">
    <property type="entry name" value="1-ACYL-SN-GLYCEROL-3-PHOSPHATE ACYLTRANSFERASE"/>
    <property type="match status" value="1"/>
</dbReference>
<evidence type="ECO:0000256" key="2">
    <source>
        <dbReference type="ARBA" id="ARBA00022679"/>
    </source>
</evidence>
<keyword evidence="3 6" id="KW-0012">Acyltransferase</keyword>
<sequence length="275" mass="30323">MRAIRSTLFLLFLVTLTVPYALACFIAFPFMNAHRRYWMVTGWCRLSIGAGRVLCGMRYRVIGRENLPDGPAVLLAKHQSAWETLAFPALLPRPLCYVFKRELLLVPFFGWALGMLKMIHIDRKRGPRAFVSVVRQGRERIADGSWVIMFPEGTRTPTGRTGVYKTGGARFAIEVGAPVVPIAHNAGHCWPRNAFLKHPGEIVVSIGPAIDSAGLRSEELNQRVAAWIETEMRRIDAAAYQDHGGVPMQAGDASADAAPAADARDGSADAFVPRR</sequence>
<feature type="compositionally biased region" description="Low complexity" evidence="4">
    <location>
        <begin position="250"/>
        <end position="261"/>
    </location>
</feature>
<evidence type="ECO:0000313" key="7">
    <source>
        <dbReference type="Proteomes" id="UP000243719"/>
    </source>
</evidence>
<dbReference type="PANTHER" id="PTHR10434:SF40">
    <property type="entry name" value="1-ACYL-SN-GLYCEROL-3-PHOSPHATE ACYLTRANSFERASE"/>
    <property type="match status" value="1"/>
</dbReference>
<dbReference type="AlphaFoldDB" id="A0A1H2PN77"/>
<evidence type="ECO:0000313" key="6">
    <source>
        <dbReference type="EMBL" id="SDV48100.1"/>
    </source>
</evidence>